<keyword evidence="3" id="KW-0548">Nucleotidyltransferase</keyword>
<evidence type="ECO:0000313" key="4">
    <source>
        <dbReference type="Proteomes" id="UP000076482"/>
    </source>
</evidence>
<feature type="domain" description="DUF4931" evidence="1">
    <location>
        <begin position="10"/>
        <end position="131"/>
    </location>
</feature>
<organism evidence="3 4">
    <name type="scientific">Bacillus cereus</name>
    <dbReference type="NCBI Taxonomy" id="1396"/>
    <lineage>
        <taxon>Bacteria</taxon>
        <taxon>Bacillati</taxon>
        <taxon>Bacillota</taxon>
        <taxon>Bacilli</taxon>
        <taxon>Bacillales</taxon>
        <taxon>Bacillaceae</taxon>
        <taxon>Bacillus</taxon>
        <taxon>Bacillus cereus group</taxon>
    </lineage>
</organism>
<dbReference type="Pfam" id="PF16285">
    <property type="entry name" value="DUF4931_N"/>
    <property type="match status" value="1"/>
</dbReference>
<dbReference type="InterPro" id="IPR046322">
    <property type="entry name" value="DUF4931"/>
</dbReference>
<dbReference type="RefSeq" id="WP_063263787.1">
    <property type="nucleotide sequence ID" value="NZ_LJKE01000142.1"/>
</dbReference>
<sequence length="250" mass="28493">MNSYITCKMGMAKTKPNTYKDKIKCPFCDFEALEKEDRVVERRGEMLLLRNKYPVFENTDAYVLVESNSCEEHFHTMGKEKLTNLVRFAIDSWESARSNPAYKSAILFKNYGPNSAGSIKHGHCQVICFKDNTSQELESIHTEGEEVSSFGEAKLILSKYPLNEGYEVYAIGDNIDEISVLAQAAAKYFANDFPTKSYNLTFHTLNDKIVIRITPCIKHTPLFLGFRISQVPSNLSDITKNLNLYLKNEK</sequence>
<accession>A0A164K6H9</accession>
<name>A0A164K6H9_BACCE</name>
<dbReference type="EMBL" id="LJKE01000142">
    <property type="protein sequence ID" value="KZD48057.1"/>
    <property type="molecule type" value="Genomic_DNA"/>
</dbReference>
<evidence type="ECO:0000313" key="3">
    <source>
        <dbReference type="EMBL" id="KZD48057.1"/>
    </source>
</evidence>
<feature type="domain" description="DUF4931" evidence="2">
    <location>
        <begin position="140"/>
        <end position="243"/>
    </location>
</feature>
<dbReference type="SUPFAM" id="SSF54197">
    <property type="entry name" value="HIT-like"/>
    <property type="match status" value="1"/>
</dbReference>
<dbReference type="InterPro" id="IPR049285">
    <property type="entry name" value="DUF4931_C"/>
</dbReference>
<dbReference type="Proteomes" id="UP000076482">
    <property type="component" value="Unassembled WGS sequence"/>
</dbReference>
<reference evidence="3 4" key="1">
    <citation type="submission" date="2015-09" db="EMBL/GenBank/DDBJ databases">
        <title>Bacillus cereus food isolates.</title>
        <authorList>
            <person name="Boekhorst J."/>
        </authorList>
    </citation>
    <scope>NUCLEOTIDE SEQUENCE [LARGE SCALE GENOMIC DNA]</scope>
    <source>
        <strain evidence="3 4">B4088</strain>
    </source>
</reference>
<comment type="caution">
    <text evidence="3">The sequence shown here is derived from an EMBL/GenBank/DDBJ whole genome shotgun (WGS) entry which is preliminary data.</text>
</comment>
<proteinExistence type="predicted"/>
<dbReference type="InterPro" id="IPR036265">
    <property type="entry name" value="HIT-like_sf"/>
</dbReference>
<dbReference type="AlphaFoldDB" id="A0A164K6H9"/>
<evidence type="ECO:0000259" key="1">
    <source>
        <dbReference type="Pfam" id="PF16285"/>
    </source>
</evidence>
<dbReference type="Gene3D" id="3.30.428.10">
    <property type="entry name" value="HIT-like"/>
    <property type="match status" value="1"/>
</dbReference>
<dbReference type="Pfam" id="PF20956">
    <property type="entry name" value="DUF4931_C"/>
    <property type="match status" value="1"/>
</dbReference>
<gene>
    <name evidence="3" type="ORF">B4088_6688</name>
</gene>
<protein>
    <submittedName>
        <fullName evidence="3">Galactose-1-phosphate uridylyltransferase</fullName>
    </submittedName>
</protein>
<evidence type="ECO:0000259" key="2">
    <source>
        <dbReference type="Pfam" id="PF20956"/>
    </source>
</evidence>
<dbReference type="PATRIC" id="fig|1396.535.peg.6425"/>
<dbReference type="GO" id="GO:0016779">
    <property type="term" value="F:nucleotidyltransferase activity"/>
    <property type="evidence" value="ECO:0007669"/>
    <property type="project" value="UniProtKB-KW"/>
</dbReference>
<keyword evidence="3" id="KW-0808">Transferase</keyword>